<accession>A0A6H9YP21</accession>
<evidence type="ECO:0000256" key="5">
    <source>
        <dbReference type="ARBA" id="ARBA00023315"/>
    </source>
</evidence>
<dbReference type="PANTHER" id="PTHR30582">
    <property type="entry name" value="L,D-TRANSPEPTIDASE"/>
    <property type="match status" value="1"/>
</dbReference>
<dbReference type="AlphaFoldDB" id="A0A6H9YP21"/>
<dbReference type="CDD" id="cd16913">
    <property type="entry name" value="YkuD_like"/>
    <property type="match status" value="1"/>
</dbReference>
<dbReference type="EMBL" id="WBMT01000005">
    <property type="protein sequence ID" value="KAB2349423.1"/>
    <property type="molecule type" value="Genomic_DNA"/>
</dbReference>
<feature type="active site" description="Nucleophile" evidence="7">
    <location>
        <position position="368"/>
    </location>
</feature>
<keyword evidence="3 7" id="KW-0133">Cell shape</keyword>
<dbReference type="Gene3D" id="2.60.40.3710">
    <property type="match status" value="1"/>
</dbReference>
<dbReference type="OrthoDB" id="5242354at2"/>
<evidence type="ECO:0000256" key="4">
    <source>
        <dbReference type="ARBA" id="ARBA00022984"/>
    </source>
</evidence>
<dbReference type="InterPro" id="IPR050979">
    <property type="entry name" value="LD-transpeptidase"/>
</dbReference>
<dbReference type="Pfam" id="PF03734">
    <property type="entry name" value="YkuD"/>
    <property type="match status" value="1"/>
</dbReference>
<comment type="pathway">
    <text evidence="1 7">Cell wall biogenesis; peptidoglycan biosynthesis.</text>
</comment>
<dbReference type="GO" id="GO:0071555">
    <property type="term" value="P:cell wall organization"/>
    <property type="evidence" value="ECO:0007669"/>
    <property type="project" value="UniProtKB-UniRule"/>
</dbReference>
<dbReference type="GO" id="GO:0016746">
    <property type="term" value="F:acyltransferase activity"/>
    <property type="evidence" value="ECO:0007669"/>
    <property type="project" value="UniProtKB-KW"/>
</dbReference>
<keyword evidence="10" id="KW-1185">Reference proteome</keyword>
<dbReference type="InterPro" id="IPR038063">
    <property type="entry name" value="Transpep_catalytic_dom"/>
</dbReference>
<evidence type="ECO:0000256" key="2">
    <source>
        <dbReference type="ARBA" id="ARBA00022679"/>
    </source>
</evidence>
<feature type="domain" description="L,D-TPase catalytic" evidence="8">
    <location>
        <begin position="263"/>
        <end position="392"/>
    </location>
</feature>
<evidence type="ECO:0000256" key="1">
    <source>
        <dbReference type="ARBA" id="ARBA00004752"/>
    </source>
</evidence>
<evidence type="ECO:0000256" key="6">
    <source>
        <dbReference type="ARBA" id="ARBA00023316"/>
    </source>
</evidence>
<dbReference type="SUPFAM" id="SSF141523">
    <property type="entry name" value="L,D-transpeptidase catalytic domain-like"/>
    <property type="match status" value="1"/>
</dbReference>
<evidence type="ECO:0000313" key="9">
    <source>
        <dbReference type="EMBL" id="KAB2349423.1"/>
    </source>
</evidence>
<sequence>MRRRHSQRKSGRRRLAAVAAAGTVALTAAGVSLVACGVGRERPGTPPALAPEEAPTQTRRPDTIRIAPVDGARQVRPERGVTVTTDRGTLGTVVVRAKGTRTAEPGRLSRDRRTWRTRWALRPGTLYTVTTTGTDDAGEPTTAVSRFRTLRPDATFAISDVTPRSGEQVGVGMPLIVTFDRTISDRAAVERSLELRMSKRVTGAWNWVSERQVVFRPRRYWPAGQRVTLVAHTTGVRAAPGVYGAPSATGGPYTSGFHVGAARISTVDVRRHRMSVRVNGVVVRKAGISAGKGGRRAYTTTSGVHLAMGKGDPVIMTSGWMGVTDPKDPRYYKLKVRHAVQISSSGEYVHSAPWSISSQGRENVSHGCVNAPPPFARWFYTQSLRGDVITVTGTDRPLEWTNGWGFWQLPWSRWVAGSALERPAPVQRAG</sequence>
<evidence type="ECO:0000256" key="7">
    <source>
        <dbReference type="PROSITE-ProRule" id="PRU01373"/>
    </source>
</evidence>
<dbReference type="InterPro" id="IPR005490">
    <property type="entry name" value="LD_TPept_cat_dom"/>
</dbReference>
<dbReference type="GO" id="GO:0005576">
    <property type="term" value="C:extracellular region"/>
    <property type="evidence" value="ECO:0007669"/>
    <property type="project" value="TreeGrafter"/>
</dbReference>
<dbReference type="GO" id="GO:0008360">
    <property type="term" value="P:regulation of cell shape"/>
    <property type="evidence" value="ECO:0007669"/>
    <property type="project" value="UniProtKB-UniRule"/>
</dbReference>
<dbReference type="Gene3D" id="2.40.440.10">
    <property type="entry name" value="L,D-transpeptidase catalytic domain-like"/>
    <property type="match status" value="1"/>
</dbReference>
<evidence type="ECO:0000256" key="3">
    <source>
        <dbReference type="ARBA" id="ARBA00022960"/>
    </source>
</evidence>
<keyword evidence="2" id="KW-0808">Transferase</keyword>
<dbReference type="Proteomes" id="UP000468735">
    <property type="component" value="Unassembled WGS sequence"/>
</dbReference>
<dbReference type="Gene3D" id="2.60.40.3780">
    <property type="match status" value="1"/>
</dbReference>
<organism evidence="9 10">
    <name type="scientific">Actinomadura rudentiformis</name>
    <dbReference type="NCBI Taxonomy" id="359158"/>
    <lineage>
        <taxon>Bacteria</taxon>
        <taxon>Bacillati</taxon>
        <taxon>Actinomycetota</taxon>
        <taxon>Actinomycetes</taxon>
        <taxon>Streptosporangiales</taxon>
        <taxon>Thermomonosporaceae</taxon>
        <taxon>Actinomadura</taxon>
    </lineage>
</organism>
<dbReference type="RefSeq" id="WP_151560192.1">
    <property type="nucleotide sequence ID" value="NZ_WBMT01000005.1"/>
</dbReference>
<dbReference type="GO" id="GO:0071972">
    <property type="term" value="F:peptidoglycan L,D-transpeptidase activity"/>
    <property type="evidence" value="ECO:0007669"/>
    <property type="project" value="TreeGrafter"/>
</dbReference>
<proteinExistence type="predicted"/>
<protein>
    <submittedName>
        <fullName evidence="9">L,D-transpeptidase</fullName>
    </submittedName>
</protein>
<dbReference type="PROSITE" id="PS52029">
    <property type="entry name" value="LD_TPASE"/>
    <property type="match status" value="1"/>
</dbReference>
<dbReference type="Pfam" id="PF17964">
    <property type="entry name" value="Big_10"/>
    <property type="match status" value="1"/>
</dbReference>
<evidence type="ECO:0000259" key="8">
    <source>
        <dbReference type="PROSITE" id="PS52029"/>
    </source>
</evidence>
<name>A0A6H9YP21_9ACTN</name>
<reference evidence="9 10" key="1">
    <citation type="submission" date="2019-09" db="EMBL/GenBank/DDBJ databases">
        <title>Actinomadura physcomitrii sp. nov., a novel actinomycete isolated from moss [Physcomitrium sphaericum (Ludw) Fuernr].</title>
        <authorList>
            <person name="Zhuang X."/>
            <person name="Liu C."/>
        </authorList>
    </citation>
    <scope>NUCLEOTIDE SEQUENCE [LARGE SCALE GENOMIC DNA]</scope>
    <source>
        <strain evidence="9 10">HMC1</strain>
    </source>
</reference>
<comment type="caution">
    <text evidence="9">The sequence shown here is derived from an EMBL/GenBank/DDBJ whole genome shotgun (WGS) entry which is preliminary data.</text>
</comment>
<keyword evidence="4 7" id="KW-0573">Peptidoglycan synthesis</keyword>
<feature type="active site" description="Proton donor/acceptor" evidence="7">
    <location>
        <position position="350"/>
    </location>
</feature>
<keyword evidence="5" id="KW-0012">Acyltransferase</keyword>
<evidence type="ECO:0000313" key="10">
    <source>
        <dbReference type="Proteomes" id="UP000468735"/>
    </source>
</evidence>
<dbReference type="UniPathway" id="UPA00219"/>
<keyword evidence="6 7" id="KW-0961">Cell wall biogenesis/degradation</keyword>
<dbReference type="PANTHER" id="PTHR30582:SF2">
    <property type="entry name" value="L,D-TRANSPEPTIDASE YCIB-RELATED"/>
    <property type="match status" value="1"/>
</dbReference>
<gene>
    <name evidence="9" type="ORF">F8566_11550</name>
</gene>
<dbReference type="GO" id="GO:0018104">
    <property type="term" value="P:peptidoglycan-protein cross-linking"/>
    <property type="evidence" value="ECO:0007669"/>
    <property type="project" value="TreeGrafter"/>
</dbReference>
<dbReference type="InterPro" id="IPR041280">
    <property type="entry name" value="Big_10"/>
</dbReference>